<evidence type="ECO:0000313" key="2">
    <source>
        <dbReference type="EMBL" id="RYR33555.1"/>
    </source>
</evidence>
<accession>A0A445B4E0</accession>
<reference evidence="2 3" key="1">
    <citation type="submission" date="2019-01" db="EMBL/GenBank/DDBJ databases">
        <title>Sequencing of cultivated peanut Arachis hypogaea provides insights into genome evolution and oil improvement.</title>
        <authorList>
            <person name="Chen X."/>
        </authorList>
    </citation>
    <scope>NUCLEOTIDE SEQUENCE [LARGE SCALE GENOMIC DNA]</scope>
    <source>
        <strain evidence="3">cv. Fuhuasheng</strain>
        <tissue evidence="2">Leaves</tissue>
    </source>
</reference>
<comment type="caution">
    <text evidence="2">The sequence shown here is derived from an EMBL/GenBank/DDBJ whole genome shotgun (WGS) entry which is preliminary data.</text>
</comment>
<dbReference type="AlphaFoldDB" id="A0A445B4E0"/>
<sequence length="110" mass="13038">MIIYFHLSKNKEKKREERAVVPWVSNWNREQLVARSRAEIDGHMRLMLMYPLSLSQKKTQRNLQGNNPKGEPKCKLFFPNNCLLSRMESRKRKQILEDSSLESKSESTDE</sequence>
<feature type="compositionally biased region" description="Basic and acidic residues" evidence="1">
    <location>
        <begin position="101"/>
        <end position="110"/>
    </location>
</feature>
<feature type="region of interest" description="Disordered" evidence="1">
    <location>
        <begin position="89"/>
        <end position="110"/>
    </location>
</feature>
<evidence type="ECO:0000256" key="1">
    <source>
        <dbReference type="SAM" id="MobiDB-lite"/>
    </source>
</evidence>
<dbReference type="EMBL" id="SDMP01000010">
    <property type="protein sequence ID" value="RYR33555.1"/>
    <property type="molecule type" value="Genomic_DNA"/>
</dbReference>
<protein>
    <submittedName>
        <fullName evidence="2">Uncharacterized protein</fullName>
    </submittedName>
</protein>
<name>A0A445B4E0_ARAHY</name>
<gene>
    <name evidence="2" type="ORF">Ahy_A10g048163</name>
</gene>
<evidence type="ECO:0000313" key="3">
    <source>
        <dbReference type="Proteomes" id="UP000289738"/>
    </source>
</evidence>
<keyword evidence="3" id="KW-1185">Reference proteome</keyword>
<proteinExistence type="predicted"/>
<organism evidence="2 3">
    <name type="scientific">Arachis hypogaea</name>
    <name type="common">Peanut</name>
    <dbReference type="NCBI Taxonomy" id="3818"/>
    <lineage>
        <taxon>Eukaryota</taxon>
        <taxon>Viridiplantae</taxon>
        <taxon>Streptophyta</taxon>
        <taxon>Embryophyta</taxon>
        <taxon>Tracheophyta</taxon>
        <taxon>Spermatophyta</taxon>
        <taxon>Magnoliopsida</taxon>
        <taxon>eudicotyledons</taxon>
        <taxon>Gunneridae</taxon>
        <taxon>Pentapetalae</taxon>
        <taxon>rosids</taxon>
        <taxon>fabids</taxon>
        <taxon>Fabales</taxon>
        <taxon>Fabaceae</taxon>
        <taxon>Papilionoideae</taxon>
        <taxon>50 kb inversion clade</taxon>
        <taxon>dalbergioids sensu lato</taxon>
        <taxon>Dalbergieae</taxon>
        <taxon>Pterocarpus clade</taxon>
        <taxon>Arachis</taxon>
    </lineage>
</organism>
<dbReference type="Proteomes" id="UP000289738">
    <property type="component" value="Chromosome A10"/>
</dbReference>